<organism evidence="2 3">
    <name type="scientific">Elysia crispata</name>
    <name type="common">lettuce slug</name>
    <dbReference type="NCBI Taxonomy" id="231223"/>
    <lineage>
        <taxon>Eukaryota</taxon>
        <taxon>Metazoa</taxon>
        <taxon>Spiralia</taxon>
        <taxon>Lophotrochozoa</taxon>
        <taxon>Mollusca</taxon>
        <taxon>Gastropoda</taxon>
        <taxon>Heterobranchia</taxon>
        <taxon>Euthyneura</taxon>
        <taxon>Panpulmonata</taxon>
        <taxon>Sacoglossa</taxon>
        <taxon>Placobranchoidea</taxon>
        <taxon>Plakobranchidae</taxon>
        <taxon>Elysia</taxon>
    </lineage>
</organism>
<feature type="transmembrane region" description="Helical" evidence="1">
    <location>
        <begin position="12"/>
        <end position="37"/>
    </location>
</feature>
<dbReference type="Proteomes" id="UP001283361">
    <property type="component" value="Unassembled WGS sequence"/>
</dbReference>
<gene>
    <name evidence="2" type="ORF">RRG08_048194</name>
</gene>
<keyword evidence="1" id="KW-0472">Membrane</keyword>
<evidence type="ECO:0000313" key="2">
    <source>
        <dbReference type="EMBL" id="KAK3775558.1"/>
    </source>
</evidence>
<dbReference type="AlphaFoldDB" id="A0AAE1DN50"/>
<feature type="transmembrane region" description="Helical" evidence="1">
    <location>
        <begin position="43"/>
        <end position="67"/>
    </location>
</feature>
<keyword evidence="1" id="KW-0812">Transmembrane</keyword>
<keyword evidence="3" id="KW-1185">Reference proteome</keyword>
<keyword evidence="1" id="KW-1133">Transmembrane helix</keyword>
<proteinExistence type="predicted"/>
<accession>A0AAE1DN50</accession>
<reference evidence="2" key="1">
    <citation type="journal article" date="2023" name="G3 (Bethesda)">
        <title>A reference genome for the long-term kleptoplast-retaining sea slug Elysia crispata morphotype clarki.</title>
        <authorList>
            <person name="Eastman K.E."/>
            <person name="Pendleton A.L."/>
            <person name="Shaikh M.A."/>
            <person name="Suttiyut T."/>
            <person name="Ogas R."/>
            <person name="Tomko P."/>
            <person name="Gavelis G."/>
            <person name="Widhalm J.R."/>
            <person name="Wisecaver J.H."/>
        </authorList>
    </citation>
    <scope>NUCLEOTIDE SEQUENCE</scope>
    <source>
        <strain evidence="2">ECLA1</strain>
    </source>
</reference>
<feature type="non-terminal residue" evidence="2">
    <location>
        <position position="69"/>
    </location>
</feature>
<protein>
    <submittedName>
        <fullName evidence="2">Uncharacterized protein</fullName>
    </submittedName>
</protein>
<comment type="caution">
    <text evidence="2">The sequence shown here is derived from an EMBL/GenBank/DDBJ whole genome shotgun (WGS) entry which is preliminary data.</text>
</comment>
<dbReference type="EMBL" id="JAWDGP010003312">
    <property type="protein sequence ID" value="KAK3775558.1"/>
    <property type="molecule type" value="Genomic_DNA"/>
</dbReference>
<sequence>MLILDVGIRESFKVHMLIILNAILFASVYSICVYQQWICETPVASLMASTRGAAPLGHVIILWLAALTQ</sequence>
<name>A0AAE1DN50_9GAST</name>
<evidence type="ECO:0000256" key="1">
    <source>
        <dbReference type="SAM" id="Phobius"/>
    </source>
</evidence>
<evidence type="ECO:0000313" key="3">
    <source>
        <dbReference type="Proteomes" id="UP001283361"/>
    </source>
</evidence>